<evidence type="ECO:0000313" key="6">
    <source>
        <dbReference type="EMBL" id="CAB3785108.1"/>
    </source>
</evidence>
<dbReference type="InterPro" id="IPR011697">
    <property type="entry name" value="Peptidase_C26"/>
</dbReference>
<gene>
    <name evidence="6" type="primary">puuD</name>
    <name evidence="6" type="ORF">LMG28138_01958</name>
</gene>
<keyword evidence="7" id="KW-1185">Reference proteome</keyword>
<evidence type="ECO:0000313" key="7">
    <source>
        <dbReference type="Proteomes" id="UP000494115"/>
    </source>
</evidence>
<keyword evidence="6" id="KW-0378">Hydrolase</keyword>
<dbReference type="PANTHER" id="PTHR43235">
    <property type="entry name" value="GLUTAMINE AMIDOTRANSFERASE PB2B2.05-RELATED"/>
    <property type="match status" value="1"/>
</dbReference>
<dbReference type="EC" id="3.5.1.94" evidence="5"/>
<evidence type="ECO:0000256" key="3">
    <source>
        <dbReference type="ARBA" id="ARBA00055068"/>
    </source>
</evidence>
<dbReference type="PANTHER" id="PTHR43235:SF1">
    <property type="entry name" value="GLUTAMINE AMIDOTRANSFERASE PB2B2.05-RELATED"/>
    <property type="match status" value="1"/>
</dbReference>
<dbReference type="Proteomes" id="UP000494115">
    <property type="component" value="Unassembled WGS sequence"/>
</dbReference>
<reference evidence="6 7" key="1">
    <citation type="submission" date="2020-04" db="EMBL/GenBank/DDBJ databases">
        <authorList>
            <person name="De Canck E."/>
        </authorList>
    </citation>
    <scope>NUCLEOTIDE SEQUENCE [LARGE SCALE GENOMIC DNA]</scope>
    <source>
        <strain evidence="6 7">LMG 28138</strain>
    </source>
</reference>
<dbReference type="EMBL" id="CADIKM010000006">
    <property type="protein sequence ID" value="CAB3785108.1"/>
    <property type="molecule type" value="Genomic_DNA"/>
</dbReference>
<dbReference type="SUPFAM" id="SSF52317">
    <property type="entry name" value="Class I glutamine amidotransferase-like"/>
    <property type="match status" value="1"/>
</dbReference>
<dbReference type="InterPro" id="IPR044668">
    <property type="entry name" value="PuuD-like"/>
</dbReference>
<organism evidence="6 7">
    <name type="scientific">Pararobbsia alpina</name>
    <dbReference type="NCBI Taxonomy" id="621374"/>
    <lineage>
        <taxon>Bacteria</taxon>
        <taxon>Pseudomonadati</taxon>
        <taxon>Pseudomonadota</taxon>
        <taxon>Betaproteobacteria</taxon>
        <taxon>Burkholderiales</taxon>
        <taxon>Burkholderiaceae</taxon>
        <taxon>Pararobbsia</taxon>
    </lineage>
</organism>
<evidence type="ECO:0000256" key="5">
    <source>
        <dbReference type="ARBA" id="ARBA00066788"/>
    </source>
</evidence>
<dbReference type="RefSeq" id="WP_175104544.1">
    <property type="nucleotide sequence ID" value="NZ_CADIKM010000006.1"/>
</dbReference>
<dbReference type="GO" id="GO:0005829">
    <property type="term" value="C:cytosol"/>
    <property type="evidence" value="ECO:0007669"/>
    <property type="project" value="TreeGrafter"/>
</dbReference>
<protein>
    <recommendedName>
        <fullName evidence="5">gamma-glutamyl-gamma-aminobutyrate hydrolase</fullName>
        <ecNumber evidence="5">3.5.1.94</ecNumber>
    </recommendedName>
</protein>
<dbReference type="FunFam" id="3.40.50.880:FF:000030">
    <property type="entry name" value="Gamma-glutamyl-gamma-aminobutyrate hydrolase PuuD"/>
    <property type="match status" value="1"/>
</dbReference>
<dbReference type="Pfam" id="PF07722">
    <property type="entry name" value="Peptidase_C26"/>
    <property type="match status" value="1"/>
</dbReference>
<comment type="similarity">
    <text evidence="1">Belongs to the peptidase C26 family.</text>
</comment>
<evidence type="ECO:0000256" key="4">
    <source>
        <dbReference type="ARBA" id="ARBA00060634"/>
    </source>
</evidence>
<dbReference type="AlphaFoldDB" id="A0A6S7B2K3"/>
<comment type="catalytic activity">
    <reaction evidence="2">
        <text>4-(gamma-L-glutamylamino)butanoate + H2O = 4-aminobutanoate + L-glutamate</text>
        <dbReference type="Rhea" id="RHEA:19737"/>
        <dbReference type="ChEBI" id="CHEBI:15377"/>
        <dbReference type="ChEBI" id="CHEBI:29985"/>
        <dbReference type="ChEBI" id="CHEBI:58800"/>
        <dbReference type="ChEBI" id="CHEBI:59888"/>
        <dbReference type="EC" id="3.5.1.94"/>
    </reaction>
</comment>
<dbReference type="InterPro" id="IPR029062">
    <property type="entry name" value="Class_I_gatase-like"/>
</dbReference>
<comment type="function">
    <text evidence="3">Involved in the breakdown of putrescine via hydrolysis of the gamma-glutamyl linkage of gamma-glutamyl-gamma-aminobutyrate.</text>
</comment>
<accession>A0A6S7B2K3</accession>
<comment type="pathway">
    <text evidence="4">Amine and polyamine degradation; putrescine degradation; 4-aminobutanoate from putrescine: step 4/4.</text>
</comment>
<dbReference type="CDD" id="cd01745">
    <property type="entry name" value="GATase1_2"/>
    <property type="match status" value="1"/>
</dbReference>
<dbReference type="PROSITE" id="PS51273">
    <property type="entry name" value="GATASE_TYPE_1"/>
    <property type="match status" value="1"/>
</dbReference>
<dbReference type="GO" id="GO:0006598">
    <property type="term" value="P:polyamine catabolic process"/>
    <property type="evidence" value="ECO:0007669"/>
    <property type="project" value="TreeGrafter"/>
</dbReference>
<evidence type="ECO:0000256" key="1">
    <source>
        <dbReference type="ARBA" id="ARBA00011083"/>
    </source>
</evidence>
<name>A0A6S7B2K3_9BURK</name>
<dbReference type="Gene3D" id="3.40.50.880">
    <property type="match status" value="1"/>
</dbReference>
<proteinExistence type="inferred from homology"/>
<evidence type="ECO:0000256" key="2">
    <source>
        <dbReference type="ARBA" id="ARBA00052718"/>
    </source>
</evidence>
<dbReference type="GO" id="GO:0033969">
    <property type="term" value="F:gamma-glutamyl-gamma-aminobutyrate hydrolase activity"/>
    <property type="evidence" value="ECO:0007669"/>
    <property type="project" value="UniProtKB-EC"/>
</dbReference>
<sequence length="255" mass="27064">MARQPIVGICADRKVIGHHASHAVGEKYIAAVVGGADAFAVLLPVLDTPQSIERTLGLVDGLVFPGSYSNVEPHRYGGTPSMPGTLHDPHRDATALPLIDAAIAAGVPVLAICRGFQEMNVVRSGSLHQQVHAVDGLHDHRENPNDPLDRQYAPSHPVQVVPGGILHQISGALQIQVNSLHGQGVERLGNGLTVEAIAADGLIEAFSVTDAPTFAFAVQWHPEWRYAQDTVSSAMFAAFGEACRKRSAVRPTSHG</sequence>